<dbReference type="Gene3D" id="3.40.250.10">
    <property type="entry name" value="Rhodanese-like domain"/>
    <property type="match status" value="1"/>
</dbReference>
<gene>
    <name evidence="2" type="ORF">MESMUL_19260</name>
</gene>
<comment type="caution">
    <text evidence="2">The sequence shown here is derived from an EMBL/GenBank/DDBJ whole genome shotgun (WGS) entry which is preliminary data.</text>
</comment>
<feature type="domain" description="Rhodanese" evidence="1">
    <location>
        <begin position="19"/>
        <end position="106"/>
    </location>
</feature>
<evidence type="ECO:0000313" key="2">
    <source>
        <dbReference type="EMBL" id="GBO94572.1"/>
    </source>
</evidence>
<evidence type="ECO:0000313" key="3">
    <source>
        <dbReference type="Proteomes" id="UP000266091"/>
    </source>
</evidence>
<dbReference type="SUPFAM" id="SSF52821">
    <property type="entry name" value="Rhodanese/Cell cycle control phosphatase"/>
    <property type="match status" value="1"/>
</dbReference>
<dbReference type="CDD" id="cd00158">
    <property type="entry name" value="RHOD"/>
    <property type="match status" value="1"/>
</dbReference>
<proteinExistence type="predicted"/>
<protein>
    <recommendedName>
        <fullName evidence="1">Rhodanese domain-containing protein</fullName>
    </recommendedName>
</protein>
<sequence>MQKDLGGLPPEQALDYMEKTPDLVIVNVAGRGFWDRNHFDGAVNIPTEDIGDDASIEKLKELPAGRPVIMHCRRGHMVVDWYQRLKALRPDIPEVSYIAGVPPFDAYNDWARDK</sequence>
<dbReference type="PROSITE" id="PS50206">
    <property type="entry name" value="RHODANESE_3"/>
    <property type="match status" value="1"/>
</dbReference>
<dbReference type="EMBL" id="BGZJ01000002">
    <property type="protein sequence ID" value="GBO94572.1"/>
    <property type="molecule type" value="Genomic_DNA"/>
</dbReference>
<dbReference type="OrthoDB" id="1445766at2"/>
<dbReference type="SMART" id="SM00450">
    <property type="entry name" value="RHOD"/>
    <property type="match status" value="1"/>
</dbReference>
<accession>A0A388SDX9</accession>
<keyword evidence="3" id="KW-1185">Reference proteome</keyword>
<reference evidence="2 3" key="1">
    <citation type="journal article" date="2018" name="Int. J. Syst. Evol. Microbiol.">
        <title>Mesosutterella multiformis gen. nov., sp. nov., a member of the family Sutterellaceae and Sutterella megalosphaeroides sp. nov., isolated from human faeces.</title>
        <authorList>
            <person name="Sakamoto M."/>
            <person name="Ikeyama N."/>
            <person name="Kunihiro T."/>
            <person name="Iino T."/>
            <person name="Yuki M."/>
            <person name="Ohkuma M."/>
        </authorList>
    </citation>
    <scope>NUCLEOTIDE SEQUENCE [LARGE SCALE GENOMIC DNA]</scope>
    <source>
        <strain evidence="2 3">4NBBH2</strain>
    </source>
</reference>
<organism evidence="2 3">
    <name type="scientific">Mesosutterella multiformis</name>
    <dbReference type="NCBI Taxonomy" id="2259133"/>
    <lineage>
        <taxon>Bacteria</taxon>
        <taxon>Pseudomonadati</taxon>
        <taxon>Pseudomonadota</taxon>
        <taxon>Betaproteobacteria</taxon>
        <taxon>Burkholderiales</taxon>
        <taxon>Sutterellaceae</taxon>
        <taxon>Mesosutterella</taxon>
    </lineage>
</organism>
<dbReference type="RefSeq" id="WP_116270819.1">
    <property type="nucleotide sequence ID" value="NZ_BGZJ01000002.1"/>
</dbReference>
<dbReference type="InterPro" id="IPR001763">
    <property type="entry name" value="Rhodanese-like_dom"/>
</dbReference>
<dbReference type="Pfam" id="PF00581">
    <property type="entry name" value="Rhodanese"/>
    <property type="match status" value="1"/>
</dbReference>
<dbReference type="AlphaFoldDB" id="A0A388SDX9"/>
<dbReference type="Proteomes" id="UP000266091">
    <property type="component" value="Unassembled WGS sequence"/>
</dbReference>
<name>A0A388SDX9_9BURK</name>
<dbReference type="InterPro" id="IPR036873">
    <property type="entry name" value="Rhodanese-like_dom_sf"/>
</dbReference>
<evidence type="ECO:0000259" key="1">
    <source>
        <dbReference type="PROSITE" id="PS50206"/>
    </source>
</evidence>